<proteinExistence type="predicted"/>
<evidence type="ECO:0000313" key="2">
    <source>
        <dbReference type="Proteomes" id="UP000186594"/>
    </source>
</evidence>
<dbReference type="EMBL" id="LXFE01000591">
    <property type="protein sequence ID" value="OLL24874.1"/>
    <property type="molecule type" value="Genomic_DNA"/>
</dbReference>
<evidence type="ECO:0000313" key="1">
    <source>
        <dbReference type="EMBL" id="OLL24874.1"/>
    </source>
</evidence>
<dbReference type="Proteomes" id="UP000186594">
    <property type="component" value="Unassembled WGS sequence"/>
</dbReference>
<accession>A0A1U7LQF2</accession>
<name>A0A1U7LQF2_NEOID</name>
<keyword evidence="2" id="KW-1185">Reference proteome</keyword>
<gene>
    <name evidence="1" type="ORF">NEOLI_004123</name>
</gene>
<protein>
    <submittedName>
        <fullName evidence="1">Uncharacterized protein</fullName>
    </submittedName>
</protein>
<reference evidence="1 2" key="1">
    <citation type="submission" date="2016-04" db="EMBL/GenBank/DDBJ databases">
        <title>Evolutionary innovation and constraint leading to complex multicellularity in the Ascomycota.</title>
        <authorList>
            <person name="Cisse O."/>
            <person name="Nguyen A."/>
            <person name="Hewitt D.A."/>
            <person name="Jedd G."/>
            <person name="Stajich J.E."/>
        </authorList>
    </citation>
    <scope>NUCLEOTIDE SEQUENCE [LARGE SCALE GENOMIC DNA]</scope>
    <source>
        <strain evidence="1 2">DAH-3</strain>
    </source>
</reference>
<organism evidence="1 2">
    <name type="scientific">Neolecta irregularis (strain DAH-3)</name>
    <dbReference type="NCBI Taxonomy" id="1198029"/>
    <lineage>
        <taxon>Eukaryota</taxon>
        <taxon>Fungi</taxon>
        <taxon>Dikarya</taxon>
        <taxon>Ascomycota</taxon>
        <taxon>Taphrinomycotina</taxon>
        <taxon>Neolectales</taxon>
        <taxon>Neolectaceae</taxon>
        <taxon>Neolecta</taxon>
    </lineage>
</organism>
<comment type="caution">
    <text evidence="1">The sequence shown here is derived from an EMBL/GenBank/DDBJ whole genome shotgun (WGS) entry which is preliminary data.</text>
</comment>
<dbReference type="AlphaFoldDB" id="A0A1U7LQF2"/>
<sequence>MSFFIHLLVLGLVFGLVYYYFNERDKQYQSTNTLRKNPLSRKTELQPKKAFVDRMTQTDVDRRRHATVVETAVVNAMFTEAVEKLSHLSQNNAGDRRGISDVGSTVERQSKASKVVETNVPYLGSVKYHQGNRPLELYVVLDDDFIPRTIAKCYLQSQQRLIWDRSAIKIERHVSDAHESPMFDPSAPIYTIWILHTDEGNSDDAIPGWYKSHGYTRTIDEILRARFLSSIEEIFDHSGRWVTIKTKKLVGRPAMEKLAELGNQTC</sequence>